<dbReference type="InterPro" id="IPR039261">
    <property type="entry name" value="FNR_nucleotide-bd"/>
</dbReference>
<evidence type="ECO:0000256" key="17">
    <source>
        <dbReference type="SAM" id="Phobius"/>
    </source>
</evidence>
<dbReference type="PROSITE" id="PS51384">
    <property type="entry name" value="FAD_FR"/>
    <property type="match status" value="1"/>
</dbReference>
<evidence type="ECO:0000256" key="7">
    <source>
        <dbReference type="ARBA" id="ARBA00022692"/>
    </source>
</evidence>
<evidence type="ECO:0000256" key="10">
    <source>
        <dbReference type="ARBA" id="ARBA00022989"/>
    </source>
</evidence>
<name>A0A0J9X9K8_GEOCN</name>
<dbReference type="InterPro" id="IPR013121">
    <property type="entry name" value="Fe_red_NAD-bd_6"/>
</dbReference>
<gene>
    <name evidence="20" type="ORF">BN980_GECA06s02276g</name>
</gene>
<dbReference type="GO" id="GO:0006879">
    <property type="term" value="P:intracellular iron ion homeostasis"/>
    <property type="evidence" value="ECO:0007669"/>
    <property type="project" value="TreeGrafter"/>
</dbReference>
<feature type="chain" id="PRO_5005325714" description="ferric-chelate reductase (NADPH)" evidence="18">
    <location>
        <begin position="22"/>
        <end position="718"/>
    </location>
</feature>
<dbReference type="Proteomes" id="UP000242525">
    <property type="component" value="Unassembled WGS sequence"/>
</dbReference>
<dbReference type="SUPFAM" id="SSF63380">
    <property type="entry name" value="Riboflavin synthase domain-like"/>
    <property type="match status" value="1"/>
</dbReference>
<proteinExistence type="inferred from homology"/>
<keyword evidence="11" id="KW-0560">Oxidoreductase</keyword>
<dbReference type="InterPro" id="IPR051410">
    <property type="entry name" value="Ferric/Cupric_Reductase"/>
</dbReference>
<evidence type="ECO:0000256" key="4">
    <source>
        <dbReference type="ARBA" id="ARBA00022448"/>
    </source>
</evidence>
<evidence type="ECO:0000256" key="11">
    <source>
        <dbReference type="ARBA" id="ARBA00023002"/>
    </source>
</evidence>
<keyword evidence="12" id="KW-0406">Ion transport</keyword>
<feature type="transmembrane region" description="Helical" evidence="17">
    <location>
        <begin position="226"/>
        <end position="246"/>
    </location>
</feature>
<comment type="similarity">
    <text evidence="2">Belongs to the ferric reductase (FRE) family.</text>
</comment>
<feature type="transmembrane region" description="Helical" evidence="17">
    <location>
        <begin position="365"/>
        <end position="386"/>
    </location>
</feature>
<keyword evidence="4" id="KW-0813">Transport</keyword>
<accession>A0A0J9X9K8</accession>
<evidence type="ECO:0000256" key="2">
    <source>
        <dbReference type="ARBA" id="ARBA00006278"/>
    </source>
</evidence>
<dbReference type="SFLD" id="SFLDG01168">
    <property type="entry name" value="Ferric_reductase_subgroup_(FRE"/>
    <property type="match status" value="1"/>
</dbReference>
<keyword evidence="9" id="KW-0249">Electron transport</keyword>
<dbReference type="GO" id="GO:0005886">
    <property type="term" value="C:plasma membrane"/>
    <property type="evidence" value="ECO:0007669"/>
    <property type="project" value="UniProtKB-SubCell"/>
</dbReference>
<dbReference type="GO" id="GO:0015677">
    <property type="term" value="P:copper ion import"/>
    <property type="evidence" value="ECO:0007669"/>
    <property type="project" value="TreeGrafter"/>
</dbReference>
<feature type="domain" description="FAD-binding FR-type" evidence="19">
    <location>
        <begin position="411"/>
        <end position="530"/>
    </location>
</feature>
<reference evidence="20" key="1">
    <citation type="submission" date="2014-03" db="EMBL/GenBank/DDBJ databases">
        <authorList>
            <person name="Casaregola S."/>
        </authorList>
    </citation>
    <scope>NUCLEOTIDE SEQUENCE [LARGE SCALE GENOMIC DNA]</scope>
    <source>
        <strain evidence="20">CLIB 918</strain>
    </source>
</reference>
<dbReference type="PANTHER" id="PTHR32361">
    <property type="entry name" value="FERRIC/CUPRIC REDUCTASE TRANSMEMBRANE COMPONENT"/>
    <property type="match status" value="1"/>
</dbReference>
<dbReference type="InterPro" id="IPR017927">
    <property type="entry name" value="FAD-bd_FR_type"/>
</dbReference>
<evidence type="ECO:0000259" key="19">
    <source>
        <dbReference type="PROSITE" id="PS51384"/>
    </source>
</evidence>
<evidence type="ECO:0000256" key="12">
    <source>
        <dbReference type="ARBA" id="ARBA00023065"/>
    </source>
</evidence>
<evidence type="ECO:0000256" key="16">
    <source>
        <dbReference type="SAM" id="MobiDB-lite"/>
    </source>
</evidence>
<feature type="transmembrane region" description="Helical" evidence="17">
    <location>
        <begin position="266"/>
        <end position="290"/>
    </location>
</feature>
<sequence length="718" mass="79919">MVNFLNTIPLLLLAAALPAEAHVKSTLQSLSCKSALGKYNFGCGKSMMCMCTSDLYIPSYVKCLLDFSNSEAEVFQGFGHMLEKCNKMKMESKITDDDFINLYNTAVEKDAFVNASSVANKTQLQTHPLIFTAAEIKFVAADNDKFLNQIYVASLYGGLIMVYWAFVFVVATIFNLIKRVAPKYFISKNSPTIVKFRKLFTLPAAFGYNHTTGTFLGIIPTRAQSLVLLGYFIMNLVLCLVHYDFLTTYESHALNLSRYIGDRTGIISFAHFPIVFLFAGRNNFLLWCTGWSFDTFNTYHRWVSRMMILHAFIHSVAWSVYCTIDGSYKSMFTSHYWNYGVAATVFGCVIIFQSARFFRTHSYEIFLVLHTLLAIAYTVGCVWHSYYMGWMQWIWAAIAIWAFDRFVRLGRVAYNGICISDGKLFKSATSTDGIENSVFKLSIKAPSAWTYKPGSHVYLHVFNPLTFWQSHPFTVYHSPNPSKAGELVLCAKTHKGLTRAMARDFASYPNGYKEGFAVGLDGPYGHQHNLDHYDTVVFIAGGIGVTATYSYAADMVSNGLASHNSFDTEKQGLAGGRPQHVIFVWVARDESVLDWFGSEIEYLANSGEVDVELYLTEKPPAAPVDEKKQIANITSESLSSSSTDIAPKSGSTDKPYAIHGGRPNIEELVATSIRGSIGSTAVMVCGPSGLNDSARQAVTRNLGAGAGRVDYFEEAFSW</sequence>
<dbReference type="STRING" id="1173061.A0A0J9X9K8"/>
<feature type="transmembrane region" description="Helical" evidence="17">
    <location>
        <begin position="302"/>
        <end position="321"/>
    </location>
</feature>
<evidence type="ECO:0000256" key="18">
    <source>
        <dbReference type="SAM" id="SignalP"/>
    </source>
</evidence>
<evidence type="ECO:0000256" key="6">
    <source>
        <dbReference type="ARBA" id="ARBA00022630"/>
    </source>
</evidence>
<comment type="caution">
    <text evidence="20">The sequence shown here is derived from an EMBL/GenBank/DDBJ whole genome shotgun (WGS) entry which is preliminary data.</text>
</comment>
<keyword evidence="18" id="KW-0732">Signal</keyword>
<dbReference type="CDD" id="cd06186">
    <property type="entry name" value="NOX_Duox_like_FAD_NADP"/>
    <property type="match status" value="1"/>
</dbReference>
<dbReference type="EC" id="1.16.1.9" evidence="3"/>
<evidence type="ECO:0000256" key="15">
    <source>
        <dbReference type="ARBA" id="ARBA00048483"/>
    </source>
</evidence>
<dbReference type="Pfam" id="PF08022">
    <property type="entry name" value="FAD_binding_8"/>
    <property type="match status" value="1"/>
</dbReference>
<dbReference type="SUPFAM" id="SSF52343">
    <property type="entry name" value="Ferredoxin reductase-like, C-terminal NADP-linked domain"/>
    <property type="match status" value="1"/>
</dbReference>
<evidence type="ECO:0000256" key="14">
    <source>
        <dbReference type="ARBA" id="ARBA00023180"/>
    </source>
</evidence>
<evidence type="ECO:0000256" key="9">
    <source>
        <dbReference type="ARBA" id="ARBA00022982"/>
    </source>
</evidence>
<feature type="transmembrane region" description="Helical" evidence="17">
    <location>
        <begin position="336"/>
        <end position="358"/>
    </location>
</feature>
<dbReference type="GO" id="GO:0006826">
    <property type="term" value="P:iron ion transport"/>
    <property type="evidence" value="ECO:0007669"/>
    <property type="project" value="TreeGrafter"/>
</dbReference>
<evidence type="ECO:0000256" key="3">
    <source>
        <dbReference type="ARBA" id="ARBA00012668"/>
    </source>
</evidence>
<feature type="transmembrane region" description="Helical" evidence="17">
    <location>
        <begin position="155"/>
        <end position="177"/>
    </location>
</feature>
<dbReference type="AlphaFoldDB" id="A0A0J9X9K8"/>
<keyword evidence="10 17" id="KW-1133">Transmembrane helix</keyword>
<dbReference type="InterPro" id="IPR013112">
    <property type="entry name" value="FAD-bd_8"/>
</dbReference>
<dbReference type="InterPro" id="IPR013130">
    <property type="entry name" value="Fe3_Rdtase_TM_dom"/>
</dbReference>
<keyword evidence="6" id="KW-0285">Flavoprotein</keyword>
<protein>
    <recommendedName>
        <fullName evidence="3">ferric-chelate reductase (NADPH)</fullName>
        <ecNumber evidence="3">1.16.1.9</ecNumber>
    </recommendedName>
</protein>
<dbReference type="Pfam" id="PF08030">
    <property type="entry name" value="NAD_binding_6"/>
    <property type="match status" value="1"/>
</dbReference>
<keyword evidence="8" id="KW-0274">FAD</keyword>
<dbReference type="EMBL" id="CCBN010000006">
    <property type="protein sequence ID" value="CDO53946.1"/>
    <property type="molecule type" value="Genomic_DNA"/>
</dbReference>
<keyword evidence="21" id="KW-1185">Reference proteome</keyword>
<organism evidence="20 21">
    <name type="scientific">Geotrichum candidum</name>
    <name type="common">Oospora lactis</name>
    <name type="synonym">Dipodascus geotrichum</name>
    <dbReference type="NCBI Taxonomy" id="1173061"/>
    <lineage>
        <taxon>Eukaryota</taxon>
        <taxon>Fungi</taxon>
        <taxon>Dikarya</taxon>
        <taxon>Ascomycota</taxon>
        <taxon>Saccharomycotina</taxon>
        <taxon>Dipodascomycetes</taxon>
        <taxon>Dipodascales</taxon>
        <taxon>Dipodascaceae</taxon>
        <taxon>Geotrichum</taxon>
    </lineage>
</organism>
<keyword evidence="13 17" id="KW-0472">Membrane</keyword>
<dbReference type="SFLD" id="SFLDS00052">
    <property type="entry name" value="Ferric_Reductase_Domain"/>
    <property type="match status" value="1"/>
</dbReference>
<keyword evidence="7 17" id="KW-0812">Transmembrane</keyword>
<evidence type="ECO:0000256" key="5">
    <source>
        <dbReference type="ARBA" id="ARBA00022475"/>
    </source>
</evidence>
<comment type="subcellular location">
    <subcellularLocation>
        <location evidence="1">Cell membrane</location>
        <topology evidence="1">Multi-pass membrane protein</topology>
    </subcellularLocation>
</comment>
<evidence type="ECO:0000313" key="20">
    <source>
        <dbReference type="EMBL" id="CDO53946.1"/>
    </source>
</evidence>
<dbReference type="InterPro" id="IPR017938">
    <property type="entry name" value="Riboflavin_synthase-like_b-brl"/>
</dbReference>
<evidence type="ECO:0000256" key="1">
    <source>
        <dbReference type="ARBA" id="ARBA00004651"/>
    </source>
</evidence>
<keyword evidence="5" id="KW-1003">Cell membrane</keyword>
<feature type="region of interest" description="Disordered" evidence="16">
    <location>
        <begin position="639"/>
        <end position="660"/>
    </location>
</feature>
<dbReference type="OrthoDB" id="4494341at2759"/>
<keyword evidence="14" id="KW-0325">Glycoprotein</keyword>
<dbReference type="GO" id="GO:0052851">
    <property type="term" value="F:ferric-chelate reductase (NADPH) activity"/>
    <property type="evidence" value="ECO:0007669"/>
    <property type="project" value="UniProtKB-EC"/>
</dbReference>
<evidence type="ECO:0000313" key="21">
    <source>
        <dbReference type="Proteomes" id="UP000242525"/>
    </source>
</evidence>
<evidence type="ECO:0000256" key="8">
    <source>
        <dbReference type="ARBA" id="ARBA00022827"/>
    </source>
</evidence>
<comment type="catalytic activity">
    <reaction evidence="15">
        <text>2 a Fe(II)-siderophore + NADP(+) + H(+) = 2 a Fe(III)-siderophore + NADPH</text>
        <dbReference type="Rhea" id="RHEA:28795"/>
        <dbReference type="Rhea" id="RHEA-COMP:11342"/>
        <dbReference type="Rhea" id="RHEA-COMP:11344"/>
        <dbReference type="ChEBI" id="CHEBI:15378"/>
        <dbReference type="ChEBI" id="CHEBI:29033"/>
        <dbReference type="ChEBI" id="CHEBI:29034"/>
        <dbReference type="ChEBI" id="CHEBI:57783"/>
        <dbReference type="ChEBI" id="CHEBI:58349"/>
        <dbReference type="EC" id="1.16.1.9"/>
    </reaction>
</comment>
<dbReference type="Pfam" id="PF01794">
    <property type="entry name" value="Ferric_reduct"/>
    <property type="match status" value="1"/>
</dbReference>
<feature type="signal peptide" evidence="18">
    <location>
        <begin position="1"/>
        <end position="21"/>
    </location>
</feature>
<evidence type="ECO:0000256" key="13">
    <source>
        <dbReference type="ARBA" id="ARBA00023136"/>
    </source>
</evidence>
<dbReference type="PANTHER" id="PTHR32361:SF9">
    <property type="entry name" value="FERRIC REDUCTASE TRANSMEMBRANE COMPONENT 3-RELATED"/>
    <property type="match status" value="1"/>
</dbReference>
<dbReference type="Gene3D" id="3.40.50.80">
    <property type="entry name" value="Nucleotide-binding domain of ferredoxin-NADP reductase (FNR) module"/>
    <property type="match status" value="1"/>
</dbReference>